<gene>
    <name evidence="3" type="ordered locus">Halru_2540</name>
</gene>
<evidence type="ECO:0000313" key="4">
    <source>
        <dbReference type="Proteomes" id="UP000010846"/>
    </source>
</evidence>
<reference evidence="3" key="1">
    <citation type="submission" date="2011-09" db="EMBL/GenBank/DDBJ databases">
        <title>Complete sequence of Halovivax ruber XH-70.</title>
        <authorList>
            <consortium name="US DOE Joint Genome Institute"/>
            <person name="Lucas S."/>
            <person name="Han J."/>
            <person name="Lapidus A."/>
            <person name="Cheng J.-F."/>
            <person name="Goodwin L."/>
            <person name="Pitluck S."/>
            <person name="Peters L."/>
            <person name="Mikhailova N."/>
            <person name="Davenport K."/>
            <person name="Detter J.C."/>
            <person name="Han C."/>
            <person name="Tapia R."/>
            <person name="Land M."/>
            <person name="Hauser L."/>
            <person name="Kyrpides N."/>
            <person name="Ivanova N."/>
            <person name="Pagani I."/>
            <person name="Sproer C."/>
            <person name="Anderson I."/>
            <person name="Woyke T."/>
        </authorList>
    </citation>
    <scope>NUCLEOTIDE SEQUENCE</scope>
    <source>
        <strain evidence="3">XH-70</strain>
    </source>
</reference>
<dbReference type="eggNOG" id="arCOG04555">
    <property type="taxonomic scope" value="Archaea"/>
</dbReference>
<organism evidence="3 4">
    <name type="scientific">Halovivax ruber (strain DSM 18193 / JCM 13892 / XH-70)</name>
    <dbReference type="NCBI Taxonomy" id="797302"/>
    <lineage>
        <taxon>Archaea</taxon>
        <taxon>Methanobacteriati</taxon>
        <taxon>Methanobacteriota</taxon>
        <taxon>Stenosarchaea group</taxon>
        <taxon>Halobacteria</taxon>
        <taxon>Halobacteriales</taxon>
        <taxon>Natrialbaceae</taxon>
        <taxon>Halovivax</taxon>
    </lineage>
</organism>
<dbReference type="OrthoDB" id="386913at2157"/>
<feature type="transmembrane region" description="Helical" evidence="1">
    <location>
        <begin position="41"/>
        <end position="61"/>
    </location>
</feature>
<feature type="domain" description="DUF8173" evidence="2">
    <location>
        <begin position="1"/>
        <end position="182"/>
    </location>
</feature>
<dbReference type="RefSeq" id="WP_015301722.1">
    <property type="nucleotide sequence ID" value="NC_019964.1"/>
</dbReference>
<proteinExistence type="predicted"/>
<dbReference type="HOGENOM" id="CLU_1363623_0_0_2"/>
<dbReference type="AlphaFoldDB" id="L0IFW2"/>
<dbReference type="Proteomes" id="UP000010846">
    <property type="component" value="Chromosome"/>
</dbReference>
<feature type="transmembrane region" description="Helical" evidence="1">
    <location>
        <begin position="82"/>
        <end position="107"/>
    </location>
</feature>
<keyword evidence="1" id="KW-1133">Transmembrane helix</keyword>
<keyword evidence="4" id="KW-1185">Reference proteome</keyword>
<evidence type="ECO:0000256" key="1">
    <source>
        <dbReference type="SAM" id="Phobius"/>
    </source>
</evidence>
<feature type="transmembrane region" description="Helical" evidence="1">
    <location>
        <begin position="113"/>
        <end position="131"/>
    </location>
</feature>
<name>L0IFW2_HALRX</name>
<dbReference type="EMBL" id="CP003050">
    <property type="protein sequence ID" value="AGB17121.1"/>
    <property type="molecule type" value="Genomic_DNA"/>
</dbReference>
<evidence type="ECO:0000259" key="2">
    <source>
        <dbReference type="Pfam" id="PF26514"/>
    </source>
</evidence>
<dbReference type="Pfam" id="PF26514">
    <property type="entry name" value="DUF8173"/>
    <property type="match status" value="1"/>
</dbReference>
<keyword evidence="1" id="KW-0812">Transmembrane</keyword>
<dbReference type="GeneID" id="14377048"/>
<dbReference type="KEGG" id="hru:Halru_2540"/>
<sequence>MHRKWLCGMLSGGLSLVVATGTVAASPGGPSVGRATGAQGGLGAAIVGGLVTLVVGGFLVWGARSYTSTVTDMARSESGRSFLVGFVAFLGILGLIFLGLATGILLLVAIPVAFVYALLCIVGSMIGLLAIGRSLAESWVSALLVAVVVSLFVSGVPFLGGLVGFVVTTVGTGAVINHARDDSNTRYPGSYPQQVNKRNW</sequence>
<keyword evidence="1" id="KW-0472">Membrane</keyword>
<accession>L0IFW2</accession>
<protein>
    <recommendedName>
        <fullName evidence="2">DUF8173 domain-containing protein</fullName>
    </recommendedName>
</protein>
<evidence type="ECO:0000313" key="3">
    <source>
        <dbReference type="EMBL" id="AGB17121.1"/>
    </source>
</evidence>
<feature type="transmembrane region" description="Helical" evidence="1">
    <location>
        <begin position="143"/>
        <end position="167"/>
    </location>
</feature>
<dbReference type="InterPro" id="IPR058486">
    <property type="entry name" value="DUF8173"/>
</dbReference>